<proteinExistence type="inferred from homology"/>
<dbReference type="InterPro" id="IPR043504">
    <property type="entry name" value="Peptidase_S1_PA_chymotrypsin"/>
</dbReference>
<keyword evidence="5 6" id="KW-0720">Serine protease</keyword>
<evidence type="ECO:0000256" key="1">
    <source>
        <dbReference type="ARBA" id="ARBA00008764"/>
    </source>
</evidence>
<organism evidence="8 9">
    <name type="scientific">Monosporascus cannonballus</name>
    <dbReference type="NCBI Taxonomy" id="155416"/>
    <lineage>
        <taxon>Eukaryota</taxon>
        <taxon>Fungi</taxon>
        <taxon>Dikarya</taxon>
        <taxon>Ascomycota</taxon>
        <taxon>Pezizomycotina</taxon>
        <taxon>Sordariomycetes</taxon>
        <taxon>Xylariomycetidae</taxon>
        <taxon>Xylariales</taxon>
        <taxon>Xylariales incertae sedis</taxon>
        <taxon>Monosporascus</taxon>
    </lineage>
</organism>
<gene>
    <name evidence="8" type="ORF">DL762_004094</name>
</gene>
<evidence type="ECO:0000256" key="5">
    <source>
        <dbReference type="ARBA" id="ARBA00022825"/>
    </source>
</evidence>
<keyword evidence="3 6" id="KW-0732">Signal</keyword>
<evidence type="ECO:0000256" key="2">
    <source>
        <dbReference type="ARBA" id="ARBA00022670"/>
    </source>
</evidence>
<feature type="domain" description="Peptidase S1" evidence="7">
    <location>
        <begin position="88"/>
        <end position="309"/>
    </location>
</feature>
<accession>A0ABY0H8N5</accession>
<sequence>MVFFGRSLSLAALALCSSSLAAPTAEPQQEAFNTLLGYPEGGVTDGVSLFNAPEPEYVTLSRETLANLNATEAPAFDGPLAALAERDVLGGRDDRVVWQDRNYPYSAVGKIQWSNGVWCSGTLIGPRHVATAKHCAPGSGTSVSIRFSPFFFDGETAGGSYVTHIISLPGFDVNDNPDSCDWKEDWAVFILQDRIGESQGYFGAKLIEDSHTGRPIFYNMGYPGDRDNGRRPYLSAGSTVRSPPYSCDAYGPYETDTDVVGGQSGGPFWLDEGGPYLYAICSGSSRTNSIFSGGNNFLQAVISTRNDFP</sequence>
<dbReference type="Pfam" id="PF00089">
    <property type="entry name" value="Trypsin"/>
    <property type="match status" value="1"/>
</dbReference>
<dbReference type="PANTHER" id="PTHR15462:SF8">
    <property type="entry name" value="SERINE PROTEASE"/>
    <property type="match status" value="1"/>
</dbReference>
<dbReference type="Gene3D" id="2.40.10.10">
    <property type="entry name" value="Trypsin-like serine proteases"/>
    <property type="match status" value="2"/>
</dbReference>
<dbReference type="InterPro" id="IPR008256">
    <property type="entry name" value="Peptidase_S1B"/>
</dbReference>
<dbReference type="PRINTS" id="PR00839">
    <property type="entry name" value="V8PROTEASE"/>
</dbReference>
<keyword evidence="9" id="KW-1185">Reference proteome</keyword>
<protein>
    <recommendedName>
        <fullName evidence="6">Serine protease</fullName>
        <ecNumber evidence="6">3.4.21.-</ecNumber>
    </recommendedName>
</protein>
<dbReference type="EMBL" id="QJNS01000097">
    <property type="protein sequence ID" value="RYO87701.1"/>
    <property type="molecule type" value="Genomic_DNA"/>
</dbReference>
<evidence type="ECO:0000256" key="6">
    <source>
        <dbReference type="RuleBase" id="RU004296"/>
    </source>
</evidence>
<dbReference type="PROSITE" id="PS50240">
    <property type="entry name" value="TRYPSIN_DOM"/>
    <property type="match status" value="1"/>
</dbReference>
<name>A0ABY0H8N5_9PEZI</name>
<dbReference type="SUPFAM" id="SSF50494">
    <property type="entry name" value="Trypsin-like serine proteases"/>
    <property type="match status" value="1"/>
</dbReference>
<comment type="caution">
    <text evidence="8">The sequence shown here is derived from an EMBL/GenBank/DDBJ whole genome shotgun (WGS) entry which is preliminary data.</text>
</comment>
<dbReference type="InterPro" id="IPR001254">
    <property type="entry name" value="Trypsin_dom"/>
</dbReference>
<feature type="chain" id="PRO_5044961354" description="Serine protease" evidence="6">
    <location>
        <begin position="22"/>
        <end position="309"/>
    </location>
</feature>
<evidence type="ECO:0000313" key="9">
    <source>
        <dbReference type="Proteomes" id="UP000294003"/>
    </source>
</evidence>
<dbReference type="InterPro" id="IPR050966">
    <property type="entry name" value="Glutamyl_endopeptidase"/>
</dbReference>
<feature type="signal peptide" evidence="6">
    <location>
        <begin position="1"/>
        <end position="21"/>
    </location>
</feature>
<comment type="similarity">
    <text evidence="1 6">Belongs to the peptidase S1B family.</text>
</comment>
<keyword evidence="2 6" id="KW-0645">Protease</keyword>
<dbReference type="Proteomes" id="UP000294003">
    <property type="component" value="Unassembled WGS sequence"/>
</dbReference>
<evidence type="ECO:0000313" key="8">
    <source>
        <dbReference type="EMBL" id="RYO87701.1"/>
    </source>
</evidence>
<reference evidence="8 9" key="1">
    <citation type="submission" date="2018-06" db="EMBL/GenBank/DDBJ databases">
        <title>Complete Genomes of Monosporascus.</title>
        <authorList>
            <person name="Robinson A.J."/>
            <person name="Natvig D.O."/>
        </authorList>
    </citation>
    <scope>NUCLEOTIDE SEQUENCE [LARGE SCALE GENOMIC DNA]</scope>
    <source>
        <strain evidence="8 9">CBS 609.92</strain>
    </source>
</reference>
<dbReference type="InterPro" id="IPR009003">
    <property type="entry name" value="Peptidase_S1_PA"/>
</dbReference>
<evidence type="ECO:0000256" key="3">
    <source>
        <dbReference type="ARBA" id="ARBA00022729"/>
    </source>
</evidence>
<keyword evidence="4 6" id="KW-0378">Hydrolase</keyword>
<evidence type="ECO:0000259" key="7">
    <source>
        <dbReference type="PROSITE" id="PS50240"/>
    </source>
</evidence>
<evidence type="ECO:0000256" key="4">
    <source>
        <dbReference type="ARBA" id="ARBA00022801"/>
    </source>
</evidence>
<dbReference type="EC" id="3.4.21.-" evidence="6"/>
<dbReference type="PANTHER" id="PTHR15462">
    <property type="entry name" value="SERINE PROTEASE"/>
    <property type="match status" value="1"/>
</dbReference>